<evidence type="ECO:0000313" key="1">
    <source>
        <dbReference type="EMBL" id="RJG55479.1"/>
    </source>
</evidence>
<accession>A0A418YTU3</accession>
<proteinExistence type="predicted"/>
<protein>
    <submittedName>
        <fullName evidence="1">Uncharacterized protein</fullName>
    </submittedName>
</protein>
<name>A0A418YTU3_9SPHN</name>
<dbReference type="OrthoDB" id="7475759at2"/>
<dbReference type="EMBL" id="QVRA01000006">
    <property type="protein sequence ID" value="RJG55479.1"/>
    <property type="molecule type" value="Genomic_DNA"/>
</dbReference>
<keyword evidence="2" id="KW-1185">Reference proteome</keyword>
<gene>
    <name evidence="1" type="ORF">D0Z70_08750</name>
</gene>
<comment type="caution">
    <text evidence="1">The sequence shown here is derived from an EMBL/GenBank/DDBJ whole genome shotgun (WGS) entry which is preliminary data.</text>
</comment>
<evidence type="ECO:0000313" key="2">
    <source>
        <dbReference type="Proteomes" id="UP000283469"/>
    </source>
</evidence>
<dbReference type="AlphaFoldDB" id="A0A418YTU3"/>
<sequence>MNDRDQDSKFVTLALHDSAGTAWPLRLSADCLRFIGPYRRVEGFNIDALMLFEGVRKAG</sequence>
<reference evidence="1 2" key="1">
    <citation type="submission" date="2018-08" db="EMBL/GenBank/DDBJ databases">
        <title>Sphingobium sp. EO9.</title>
        <authorList>
            <person name="Park Y."/>
            <person name="Kim K.H."/>
            <person name="Jeon C.O."/>
        </authorList>
    </citation>
    <scope>NUCLEOTIDE SEQUENCE [LARGE SCALE GENOMIC DNA]</scope>
    <source>
        <strain evidence="1 2">EO9</strain>
    </source>
</reference>
<dbReference type="Proteomes" id="UP000283469">
    <property type="component" value="Unassembled WGS sequence"/>
</dbReference>
<dbReference type="RefSeq" id="WP_119745427.1">
    <property type="nucleotide sequence ID" value="NZ_QVRA01000006.1"/>
</dbReference>
<organism evidence="1 2">
    <name type="scientific">Sphingobium terrigena</name>
    <dbReference type="NCBI Taxonomy" id="2304063"/>
    <lineage>
        <taxon>Bacteria</taxon>
        <taxon>Pseudomonadati</taxon>
        <taxon>Pseudomonadota</taxon>
        <taxon>Alphaproteobacteria</taxon>
        <taxon>Sphingomonadales</taxon>
        <taxon>Sphingomonadaceae</taxon>
        <taxon>Sphingobium</taxon>
    </lineage>
</organism>